<evidence type="ECO:0000313" key="3">
    <source>
        <dbReference type="EMBL" id="KAL3504105.1"/>
    </source>
</evidence>
<gene>
    <name evidence="3" type="ORF">ACH5RR_033946</name>
</gene>
<organism evidence="3 4">
    <name type="scientific">Cinchona calisaya</name>
    <dbReference type="NCBI Taxonomy" id="153742"/>
    <lineage>
        <taxon>Eukaryota</taxon>
        <taxon>Viridiplantae</taxon>
        <taxon>Streptophyta</taxon>
        <taxon>Embryophyta</taxon>
        <taxon>Tracheophyta</taxon>
        <taxon>Spermatophyta</taxon>
        <taxon>Magnoliopsida</taxon>
        <taxon>eudicotyledons</taxon>
        <taxon>Gunneridae</taxon>
        <taxon>Pentapetalae</taxon>
        <taxon>asterids</taxon>
        <taxon>lamiids</taxon>
        <taxon>Gentianales</taxon>
        <taxon>Rubiaceae</taxon>
        <taxon>Cinchonoideae</taxon>
        <taxon>Cinchoneae</taxon>
        <taxon>Cinchona</taxon>
    </lineage>
</organism>
<evidence type="ECO:0000313" key="4">
    <source>
        <dbReference type="Proteomes" id="UP001630127"/>
    </source>
</evidence>
<feature type="coiled-coil region" evidence="1">
    <location>
        <begin position="84"/>
        <end position="111"/>
    </location>
</feature>
<proteinExistence type="predicted"/>
<dbReference type="EMBL" id="JBJUIK010000014">
    <property type="protein sequence ID" value="KAL3504105.1"/>
    <property type="molecule type" value="Genomic_DNA"/>
</dbReference>
<keyword evidence="4" id="KW-1185">Reference proteome</keyword>
<dbReference type="AlphaFoldDB" id="A0ABD2YD18"/>
<dbReference type="PANTHER" id="PTHR38378">
    <property type="entry name" value="MYOSIN HEAVY CHAIN-LIKE PROTEIN"/>
    <property type="match status" value="1"/>
</dbReference>
<dbReference type="Proteomes" id="UP001630127">
    <property type="component" value="Unassembled WGS sequence"/>
</dbReference>
<dbReference type="PANTHER" id="PTHR38378:SF3">
    <property type="entry name" value="MYOSIN HEAVY CHAIN-LIKE PROTEIN"/>
    <property type="match status" value="1"/>
</dbReference>
<accession>A0ABD2YD18</accession>
<evidence type="ECO:0000256" key="1">
    <source>
        <dbReference type="SAM" id="Coils"/>
    </source>
</evidence>
<evidence type="ECO:0000256" key="2">
    <source>
        <dbReference type="SAM" id="MobiDB-lite"/>
    </source>
</evidence>
<reference evidence="3 4" key="1">
    <citation type="submission" date="2024-11" db="EMBL/GenBank/DDBJ databases">
        <title>A near-complete genome assembly of Cinchona calisaya.</title>
        <authorList>
            <person name="Lian D.C."/>
            <person name="Zhao X.W."/>
            <person name="Wei L."/>
        </authorList>
    </citation>
    <scope>NUCLEOTIDE SEQUENCE [LARGE SCALE GENOMIC DNA]</scope>
    <source>
        <tissue evidence="3">Nenye</tissue>
    </source>
</reference>
<sequence length="252" mass="28876">MSRIQVDSCPELTPSEDNYHDDSGFEGVAANVKPVHNPRDCNQVEELDENNLLKELVTSLAARESLETMCLRLEKERKFLAGELAKKVEELNVMEEIVNDLKAQNEKLFEKVKESYALDRRENTFGLVVGAEIQAHAILKQRNRTLSDHLLRALEGYRLLKKKLKEAVEENFEARSTMQELVVEVRASMERLRGFKEQISSGIDCSDSIEEEFAQLEHIFEYLLMQVTKHGKKEITENIKVKTNDSVPSVLL</sequence>
<name>A0ABD2YD18_9GENT</name>
<protein>
    <submittedName>
        <fullName evidence="3">Uncharacterized protein</fullName>
    </submittedName>
</protein>
<feature type="region of interest" description="Disordered" evidence="2">
    <location>
        <begin position="1"/>
        <end position="25"/>
    </location>
</feature>
<comment type="caution">
    <text evidence="3">The sequence shown here is derived from an EMBL/GenBank/DDBJ whole genome shotgun (WGS) entry which is preliminary data.</text>
</comment>
<keyword evidence="1" id="KW-0175">Coiled coil</keyword>